<evidence type="ECO:0000256" key="1">
    <source>
        <dbReference type="SAM" id="Phobius"/>
    </source>
</evidence>
<comment type="caution">
    <text evidence="3">The sequence shown here is derived from an EMBL/GenBank/DDBJ whole genome shotgun (WGS) entry which is preliminary data.</text>
</comment>
<dbReference type="PANTHER" id="PTHR34473">
    <property type="entry name" value="UPF0699 TRANSMEMBRANE PROTEIN YDBS"/>
    <property type="match status" value="1"/>
</dbReference>
<keyword evidence="4" id="KW-1185">Reference proteome</keyword>
<gene>
    <name evidence="3" type="ORF">HALOF300_04840</name>
</gene>
<sequence>MSDPQTTVLQLRPPRNRYDHRVVAWWRWSAICWTSVIALPLVILGIIIAPARVWLLGPAAVVIVIGAALAVALPKWWYAKHRWEVTSHAVYTRTGYFWQTWRVAPMSRIQTVDTTRGPLQRAFGLATVVVTTASAAGPVSIAGLDDEQAAEIAHGLTIVTNATPGDAT</sequence>
<organism evidence="3 4">
    <name type="scientific">Occultella aeris</name>
    <dbReference type="NCBI Taxonomy" id="2761496"/>
    <lineage>
        <taxon>Bacteria</taxon>
        <taxon>Bacillati</taxon>
        <taxon>Actinomycetota</taxon>
        <taxon>Actinomycetes</taxon>
        <taxon>Micrococcales</taxon>
        <taxon>Ruaniaceae</taxon>
        <taxon>Occultella</taxon>
    </lineage>
</organism>
<evidence type="ECO:0000313" key="4">
    <source>
        <dbReference type="Proteomes" id="UP000419743"/>
    </source>
</evidence>
<dbReference type="RefSeq" id="WP_156743418.1">
    <property type="nucleotide sequence ID" value="NZ_CACRYJ010000068.1"/>
</dbReference>
<keyword evidence="1" id="KW-0812">Transmembrane</keyword>
<feature type="transmembrane region" description="Helical" evidence="1">
    <location>
        <begin position="54"/>
        <end position="73"/>
    </location>
</feature>
<dbReference type="Pfam" id="PF03703">
    <property type="entry name" value="bPH_2"/>
    <property type="match status" value="1"/>
</dbReference>
<reference evidence="3 4" key="1">
    <citation type="submission" date="2019-11" db="EMBL/GenBank/DDBJ databases">
        <authorList>
            <person name="Criscuolo A."/>
        </authorList>
    </citation>
    <scope>NUCLEOTIDE SEQUENCE [LARGE SCALE GENOMIC DNA]</scope>
    <source>
        <strain evidence="3">CIP111667</strain>
    </source>
</reference>
<name>A0A7M4DRP4_9MICO</name>
<protein>
    <submittedName>
        <fullName evidence="3">Bacterial membrane flanked domain protein</fullName>
    </submittedName>
</protein>
<feature type="transmembrane region" description="Helical" evidence="1">
    <location>
        <begin position="25"/>
        <end position="48"/>
    </location>
</feature>
<evidence type="ECO:0000259" key="2">
    <source>
        <dbReference type="Pfam" id="PF03703"/>
    </source>
</evidence>
<keyword evidence="1" id="KW-0472">Membrane</keyword>
<accession>A0A7M4DRP4</accession>
<keyword evidence="1" id="KW-1133">Transmembrane helix</keyword>
<dbReference type="EMBL" id="CACRYJ010000068">
    <property type="protein sequence ID" value="VZO40138.1"/>
    <property type="molecule type" value="Genomic_DNA"/>
</dbReference>
<dbReference type="Proteomes" id="UP000419743">
    <property type="component" value="Unassembled WGS sequence"/>
</dbReference>
<dbReference type="InterPro" id="IPR005182">
    <property type="entry name" value="YdbS-like_PH"/>
</dbReference>
<dbReference type="AlphaFoldDB" id="A0A7M4DRP4"/>
<proteinExistence type="predicted"/>
<feature type="domain" description="YdbS-like PH" evidence="2">
    <location>
        <begin position="78"/>
        <end position="153"/>
    </location>
</feature>
<dbReference type="PANTHER" id="PTHR34473:SF3">
    <property type="entry name" value="TRANSMEMBRANE PROTEIN-RELATED"/>
    <property type="match status" value="1"/>
</dbReference>
<evidence type="ECO:0000313" key="3">
    <source>
        <dbReference type="EMBL" id="VZO40138.1"/>
    </source>
</evidence>